<dbReference type="EC" id="3.6.1.13" evidence="3"/>
<sequence length="143" mass="16016">MSYTYKYPRPAVTVDMLVFKKAREGLQLLLIQRGHDPFQGFWAIPGGFMGMAETLEEAAVRELEEETGLQNIALTQLKAYSAPDRDPRQRTVSVAFVGFLTDNQQIKAGDDACKAQWFSVNRLPPLAFDHARIIADAVEKVNS</sequence>
<dbReference type="PRINTS" id="PR00502">
    <property type="entry name" value="NUDIXFAMILY"/>
</dbReference>
<proteinExistence type="predicted"/>
<organism evidence="3">
    <name type="scientific">hydrothermal vent metagenome</name>
    <dbReference type="NCBI Taxonomy" id="652676"/>
    <lineage>
        <taxon>unclassified sequences</taxon>
        <taxon>metagenomes</taxon>
        <taxon>ecological metagenomes</taxon>
    </lineage>
</organism>
<dbReference type="InterPro" id="IPR015797">
    <property type="entry name" value="NUDIX_hydrolase-like_dom_sf"/>
</dbReference>
<accession>A0A3B0U5D4</accession>
<dbReference type="AlphaFoldDB" id="A0A3B0U5D4"/>
<dbReference type="InterPro" id="IPR020476">
    <property type="entry name" value="Nudix_hydrolase"/>
</dbReference>
<evidence type="ECO:0000313" key="3">
    <source>
        <dbReference type="EMBL" id="VAW26115.1"/>
    </source>
</evidence>
<dbReference type="PROSITE" id="PS00893">
    <property type="entry name" value="NUDIX_BOX"/>
    <property type="match status" value="1"/>
</dbReference>
<evidence type="ECO:0000259" key="2">
    <source>
        <dbReference type="PROSITE" id="PS51462"/>
    </source>
</evidence>
<dbReference type="PANTHER" id="PTHR43736">
    <property type="entry name" value="ADP-RIBOSE PYROPHOSPHATASE"/>
    <property type="match status" value="1"/>
</dbReference>
<gene>
    <name evidence="3" type="ORF">MNBD_BACTEROID07-970</name>
</gene>
<dbReference type="SUPFAM" id="SSF55811">
    <property type="entry name" value="Nudix"/>
    <property type="match status" value="1"/>
</dbReference>
<keyword evidence="1 3" id="KW-0378">Hydrolase</keyword>
<dbReference type="InterPro" id="IPR000086">
    <property type="entry name" value="NUDIX_hydrolase_dom"/>
</dbReference>
<dbReference type="InterPro" id="IPR020084">
    <property type="entry name" value="NUDIX_hydrolase_CS"/>
</dbReference>
<reference evidence="3" key="1">
    <citation type="submission" date="2018-06" db="EMBL/GenBank/DDBJ databases">
        <authorList>
            <person name="Zhirakovskaya E."/>
        </authorList>
    </citation>
    <scope>NUCLEOTIDE SEQUENCE</scope>
</reference>
<name>A0A3B0U5D4_9ZZZZ</name>
<feature type="domain" description="Nudix hydrolase" evidence="2">
    <location>
        <begin position="7"/>
        <end position="140"/>
    </location>
</feature>
<dbReference type="CDD" id="cd18873">
    <property type="entry name" value="NUDIX_NadM_like"/>
    <property type="match status" value="1"/>
</dbReference>
<dbReference type="PROSITE" id="PS51462">
    <property type="entry name" value="NUDIX"/>
    <property type="match status" value="1"/>
</dbReference>
<dbReference type="Pfam" id="PF00293">
    <property type="entry name" value="NUDIX"/>
    <property type="match status" value="1"/>
</dbReference>
<evidence type="ECO:0000256" key="1">
    <source>
        <dbReference type="ARBA" id="ARBA00022801"/>
    </source>
</evidence>
<dbReference type="GO" id="GO:0047631">
    <property type="term" value="F:ADP-ribose diphosphatase activity"/>
    <property type="evidence" value="ECO:0007669"/>
    <property type="project" value="UniProtKB-EC"/>
</dbReference>
<protein>
    <submittedName>
        <fullName evidence="3">ADP-ribose pyrophosphatase</fullName>
        <ecNumber evidence="3">3.6.1.13</ecNumber>
    </submittedName>
</protein>
<dbReference type="PANTHER" id="PTHR43736:SF4">
    <property type="entry name" value="SLR1690 PROTEIN"/>
    <property type="match status" value="1"/>
</dbReference>
<dbReference type="Gene3D" id="3.90.79.10">
    <property type="entry name" value="Nucleoside Triphosphate Pyrophosphohydrolase"/>
    <property type="match status" value="1"/>
</dbReference>
<dbReference type="EMBL" id="UOET01000008">
    <property type="protein sequence ID" value="VAW26115.1"/>
    <property type="molecule type" value="Genomic_DNA"/>
</dbReference>